<dbReference type="KEGG" id="pcol:F1325_06315"/>
<accession>A0A6I7D5V6</accession>
<dbReference type="Pfam" id="PF26207">
    <property type="entry name" value="Phage_phiTE_015"/>
    <property type="match status" value="1"/>
</dbReference>
<dbReference type="AlphaFoldDB" id="A0A6I7D5V6"/>
<name>A0A6I7D5V6_9GAMM</name>
<dbReference type="EMBL" id="CP043925">
    <property type="protein sequence ID" value="QHN10094.1"/>
    <property type="molecule type" value="Genomic_DNA"/>
</dbReference>
<reference evidence="1 2" key="1">
    <citation type="submission" date="2019-09" db="EMBL/GenBank/DDBJ databases">
        <title>Emergence of a chromosome-mediated tetracycline resistance gene in Proteus strain.</title>
        <authorList>
            <person name="He D."/>
            <person name="Wang L."/>
        </authorList>
    </citation>
    <scope>NUCLEOTIDE SEQUENCE [LARGE SCALE GENOMIC DNA]</scope>
    <source>
        <strain evidence="1 2">T60</strain>
    </source>
</reference>
<gene>
    <name evidence="1" type="ORF">F1325_06315</name>
</gene>
<dbReference type="Proteomes" id="UP000464700">
    <property type="component" value="Chromosome"/>
</dbReference>
<sequence length="86" mass="10001">MDKSRMQFESWFNNQYSGYNYDEKLISFVKAQLFIVWQASRESLLLNLPIRERNKGNYDYFTDGYNSGISACEIALLDSGVKIKNG</sequence>
<proteinExistence type="predicted"/>
<dbReference type="RefSeq" id="WP_109849929.1">
    <property type="nucleotide sequence ID" value="NZ_CP043925.1"/>
</dbReference>
<keyword evidence="2" id="KW-1185">Reference proteome</keyword>
<evidence type="ECO:0000313" key="1">
    <source>
        <dbReference type="EMBL" id="QHN10094.1"/>
    </source>
</evidence>
<evidence type="ECO:0000313" key="2">
    <source>
        <dbReference type="Proteomes" id="UP000464700"/>
    </source>
</evidence>
<protein>
    <submittedName>
        <fullName evidence="1">Uncharacterized protein</fullName>
    </submittedName>
</protein>
<organism evidence="1 2">
    <name type="scientific">Proteus columbae</name>
    <dbReference type="NCBI Taxonomy" id="1987580"/>
    <lineage>
        <taxon>Bacteria</taxon>
        <taxon>Pseudomonadati</taxon>
        <taxon>Pseudomonadota</taxon>
        <taxon>Gammaproteobacteria</taxon>
        <taxon>Enterobacterales</taxon>
        <taxon>Morganellaceae</taxon>
        <taxon>Proteus</taxon>
    </lineage>
</organism>
<dbReference type="InterPro" id="IPR058601">
    <property type="entry name" value="Phage_phiTE_015-like"/>
</dbReference>